<name>A0A6V8NM01_9ACTN</name>
<sequence length="50" mass="5880">MFLKDLLHIDWSNTDFNDQEAVKALLHHLANLVEALHRENLALKTENQRL</sequence>
<dbReference type="AlphaFoldDB" id="A0A6V8NM01"/>
<dbReference type="Proteomes" id="UP000574717">
    <property type="component" value="Unassembled WGS sequence"/>
</dbReference>
<accession>A0A6V8NM01</accession>
<organism evidence="1 2">
    <name type="scientific">Candidatus Hakubella thermalkaliphila</name>
    <dbReference type="NCBI Taxonomy" id="2754717"/>
    <lineage>
        <taxon>Bacteria</taxon>
        <taxon>Bacillati</taxon>
        <taxon>Actinomycetota</taxon>
        <taxon>Actinomycetota incertae sedis</taxon>
        <taxon>Candidatus Hakubellales</taxon>
        <taxon>Candidatus Hakubellaceae</taxon>
        <taxon>Candidatus Hakubella</taxon>
    </lineage>
</organism>
<dbReference type="EMBL" id="BLRU01000405">
    <property type="protein sequence ID" value="GFP20394.1"/>
    <property type="molecule type" value="Genomic_DNA"/>
</dbReference>
<gene>
    <name evidence="1" type="ORF">HKBW3S03_01896</name>
</gene>
<reference evidence="1 2" key="1">
    <citation type="journal article" date="2020" name="Front. Microbiol.">
        <title>Single-cell genomics of novel Actinobacteria with the Wood-Ljungdahl pathway discovered in a serpentinizing system.</title>
        <authorList>
            <person name="Merino N."/>
            <person name="Kawai M."/>
            <person name="Boyd E.S."/>
            <person name="Colman D.R."/>
            <person name="McGlynn S.E."/>
            <person name="Nealson K.H."/>
            <person name="Kurokawa K."/>
            <person name="Hongoh Y."/>
        </authorList>
    </citation>
    <scope>NUCLEOTIDE SEQUENCE [LARGE SCALE GENOMIC DNA]</scope>
    <source>
        <strain evidence="1 2">S03</strain>
    </source>
</reference>
<proteinExistence type="predicted"/>
<evidence type="ECO:0000313" key="1">
    <source>
        <dbReference type="EMBL" id="GFP20394.1"/>
    </source>
</evidence>
<protein>
    <submittedName>
        <fullName evidence="1">Uncharacterized protein</fullName>
    </submittedName>
</protein>
<comment type="caution">
    <text evidence="1">The sequence shown here is derived from an EMBL/GenBank/DDBJ whole genome shotgun (WGS) entry which is preliminary data.</text>
</comment>
<evidence type="ECO:0000313" key="2">
    <source>
        <dbReference type="Proteomes" id="UP000574717"/>
    </source>
</evidence>
<feature type="non-terminal residue" evidence="1">
    <location>
        <position position="50"/>
    </location>
</feature>